<dbReference type="InterPro" id="IPR010432">
    <property type="entry name" value="RDD"/>
</dbReference>
<comment type="caution">
    <text evidence="7">The sequence shown here is derived from an EMBL/GenBank/DDBJ whole genome shotgun (WGS) entry which is preliminary data.</text>
</comment>
<accession>A0A4R1PSX5</accession>
<name>A0A4R1PSX5_9GAMM</name>
<evidence type="ECO:0000256" key="4">
    <source>
        <dbReference type="ARBA" id="ARBA00023136"/>
    </source>
</evidence>
<feature type="domain" description="RDD" evidence="6">
    <location>
        <begin position="72"/>
        <end position="193"/>
    </location>
</feature>
<dbReference type="Proteomes" id="UP000295169">
    <property type="component" value="Unassembled WGS sequence"/>
</dbReference>
<keyword evidence="3 5" id="KW-1133">Transmembrane helix</keyword>
<evidence type="ECO:0000256" key="3">
    <source>
        <dbReference type="ARBA" id="ARBA00022989"/>
    </source>
</evidence>
<evidence type="ECO:0000313" key="8">
    <source>
        <dbReference type="Proteomes" id="UP000295169"/>
    </source>
</evidence>
<dbReference type="PANTHER" id="PTHR38480">
    <property type="entry name" value="SLR0254 PROTEIN"/>
    <property type="match status" value="1"/>
</dbReference>
<evidence type="ECO:0000259" key="6">
    <source>
        <dbReference type="Pfam" id="PF06271"/>
    </source>
</evidence>
<evidence type="ECO:0000256" key="5">
    <source>
        <dbReference type="SAM" id="Phobius"/>
    </source>
</evidence>
<feature type="transmembrane region" description="Helical" evidence="5">
    <location>
        <begin position="78"/>
        <end position="99"/>
    </location>
</feature>
<keyword evidence="4 5" id="KW-0472">Membrane</keyword>
<gene>
    <name evidence="7" type="ORF">EV691_10527</name>
</gene>
<evidence type="ECO:0000313" key="7">
    <source>
        <dbReference type="EMBL" id="TCL33060.1"/>
    </source>
</evidence>
<organism evidence="7 8">
    <name type="scientific">Azotobacter chroococcum</name>
    <dbReference type="NCBI Taxonomy" id="353"/>
    <lineage>
        <taxon>Bacteria</taxon>
        <taxon>Pseudomonadati</taxon>
        <taxon>Pseudomonadota</taxon>
        <taxon>Gammaproteobacteria</taxon>
        <taxon>Pseudomonadales</taxon>
        <taxon>Pseudomonadaceae</taxon>
        <taxon>Azotobacter</taxon>
    </lineage>
</organism>
<proteinExistence type="predicted"/>
<comment type="subcellular location">
    <subcellularLocation>
        <location evidence="1">Membrane</location>
        <topology evidence="1">Multi-pass membrane protein</topology>
    </subcellularLocation>
</comment>
<evidence type="ECO:0000256" key="2">
    <source>
        <dbReference type="ARBA" id="ARBA00022692"/>
    </source>
</evidence>
<dbReference type="EMBL" id="SMMU01000005">
    <property type="protein sequence ID" value="TCL33060.1"/>
    <property type="molecule type" value="Genomic_DNA"/>
</dbReference>
<sequence length="277" mass="29942">MEWRQSTIRPEPDRGGCLAAGGWLASGFQCEHGRPMSASPAQPSDGTVRQPPLDTRYLVETPEGIDLVLHPAGLVPRALAFAVDLMVRGLILLLAFLLLGQFGELGMGLASLTFFLVTWWYMVLFEVLNQGRSPGKQLLGLQVLHDDGTPVGWAASLTRNLLRVVDLLPFGYSLGILSCLAHPAFKRLGDLAAGTLVVYRERAQPRPSLPEVAAQPLPFALQADERRALLAFAERQAGLSTGRRRELAGILAGPLQVPEAQAEARLLGIARELMGPS</sequence>
<reference evidence="7 8" key="1">
    <citation type="submission" date="2019-03" db="EMBL/GenBank/DDBJ databases">
        <title>Genomic Encyclopedia of Type Strains, Phase IV (KMG-IV): sequencing the most valuable type-strain genomes for metagenomic binning, comparative biology and taxonomic classification.</title>
        <authorList>
            <person name="Goeker M."/>
        </authorList>
    </citation>
    <scope>NUCLEOTIDE SEQUENCE [LARGE SCALE GENOMIC DNA]</scope>
    <source>
        <strain evidence="7 8">DSM 2286</strain>
    </source>
</reference>
<protein>
    <submittedName>
        <fullName evidence="7">Putative RDD family membrane protein YckC</fullName>
    </submittedName>
</protein>
<dbReference type="Pfam" id="PF06271">
    <property type="entry name" value="RDD"/>
    <property type="match status" value="1"/>
</dbReference>
<keyword evidence="2 5" id="KW-0812">Transmembrane</keyword>
<dbReference type="AlphaFoldDB" id="A0A4R1PSX5"/>
<evidence type="ECO:0000256" key="1">
    <source>
        <dbReference type="ARBA" id="ARBA00004141"/>
    </source>
</evidence>
<dbReference type="PANTHER" id="PTHR38480:SF1">
    <property type="entry name" value="SLR0254 PROTEIN"/>
    <property type="match status" value="1"/>
</dbReference>
<dbReference type="GO" id="GO:0016020">
    <property type="term" value="C:membrane"/>
    <property type="evidence" value="ECO:0007669"/>
    <property type="project" value="UniProtKB-SubCell"/>
</dbReference>
<feature type="transmembrane region" description="Helical" evidence="5">
    <location>
        <begin position="105"/>
        <end position="128"/>
    </location>
</feature>